<feature type="DNA-binding region" description="H-T-H motif" evidence="4">
    <location>
        <begin position="36"/>
        <end position="55"/>
    </location>
</feature>
<dbReference type="PROSITE" id="PS50977">
    <property type="entry name" value="HTH_TETR_2"/>
    <property type="match status" value="1"/>
</dbReference>
<feature type="compositionally biased region" description="Basic and acidic residues" evidence="5">
    <location>
        <begin position="103"/>
        <end position="112"/>
    </location>
</feature>
<comment type="caution">
    <text evidence="7">The sequence shown here is derived from an EMBL/GenBank/DDBJ whole genome shotgun (WGS) entry which is preliminary data.</text>
</comment>
<dbReference type="InterPro" id="IPR001647">
    <property type="entry name" value="HTH_TetR"/>
</dbReference>
<keyword evidence="8" id="KW-1185">Reference proteome</keyword>
<gene>
    <name evidence="7" type="ORF">ITX44_17350</name>
</gene>
<keyword evidence="3" id="KW-0804">Transcription</keyword>
<dbReference type="Proteomes" id="UP000749040">
    <property type="component" value="Unassembled WGS sequence"/>
</dbReference>
<feature type="region of interest" description="Disordered" evidence="5">
    <location>
        <begin position="76"/>
        <end position="122"/>
    </location>
</feature>
<dbReference type="InterPro" id="IPR009057">
    <property type="entry name" value="Homeodomain-like_sf"/>
</dbReference>
<evidence type="ECO:0000259" key="6">
    <source>
        <dbReference type="PROSITE" id="PS50977"/>
    </source>
</evidence>
<protein>
    <submittedName>
        <fullName evidence="7">Helix-turn-helix transcriptional regulator</fullName>
    </submittedName>
</protein>
<dbReference type="PANTHER" id="PTHR30055">
    <property type="entry name" value="HTH-TYPE TRANSCRIPTIONAL REGULATOR RUTR"/>
    <property type="match status" value="1"/>
</dbReference>
<dbReference type="InterPro" id="IPR050109">
    <property type="entry name" value="HTH-type_TetR-like_transc_reg"/>
</dbReference>
<proteinExistence type="predicted"/>
<reference evidence="7 8" key="1">
    <citation type="submission" date="2021-01" db="EMBL/GenBank/DDBJ databases">
        <title>Streptomyces acididurans sp. nov., isolated from a peat swamp forest soil.</title>
        <authorList>
            <person name="Chantavorakit T."/>
            <person name="Duangmal K."/>
        </authorList>
    </citation>
    <scope>NUCLEOTIDE SEQUENCE [LARGE SCALE GENOMIC DNA]</scope>
    <source>
        <strain evidence="7 8">KK5PA1</strain>
    </source>
</reference>
<evidence type="ECO:0000256" key="1">
    <source>
        <dbReference type="ARBA" id="ARBA00023015"/>
    </source>
</evidence>
<keyword evidence="1" id="KW-0805">Transcription regulation</keyword>
<sequence length="141" mass="15570">MREGSGLRERKKARTRRHIADTAARLFASRGYDDVSTADVAEAAQVSDQTVYNYFPAKQDLVLDRSEELRERYARTVRERPAGSNPAPGPRNGYSQVSCSARMDVRRPRDVGRGSARGHLGVAPGNHLLALATYSSSPRAR</sequence>
<feature type="domain" description="HTH tetR-type" evidence="6">
    <location>
        <begin position="13"/>
        <end position="73"/>
    </location>
</feature>
<dbReference type="SUPFAM" id="SSF46689">
    <property type="entry name" value="Homeodomain-like"/>
    <property type="match status" value="1"/>
</dbReference>
<evidence type="ECO:0000313" key="8">
    <source>
        <dbReference type="Proteomes" id="UP000749040"/>
    </source>
</evidence>
<evidence type="ECO:0000256" key="4">
    <source>
        <dbReference type="PROSITE-ProRule" id="PRU00335"/>
    </source>
</evidence>
<evidence type="ECO:0000256" key="3">
    <source>
        <dbReference type="ARBA" id="ARBA00023163"/>
    </source>
</evidence>
<keyword evidence="2 4" id="KW-0238">DNA-binding</keyword>
<dbReference type="Pfam" id="PF00440">
    <property type="entry name" value="TetR_N"/>
    <property type="match status" value="1"/>
</dbReference>
<organism evidence="7 8">
    <name type="scientific">Actinacidiphila acididurans</name>
    <dbReference type="NCBI Taxonomy" id="2784346"/>
    <lineage>
        <taxon>Bacteria</taxon>
        <taxon>Bacillati</taxon>
        <taxon>Actinomycetota</taxon>
        <taxon>Actinomycetes</taxon>
        <taxon>Kitasatosporales</taxon>
        <taxon>Streptomycetaceae</taxon>
        <taxon>Actinacidiphila</taxon>
    </lineage>
</organism>
<accession>A0ABS2TSI6</accession>
<evidence type="ECO:0000256" key="5">
    <source>
        <dbReference type="SAM" id="MobiDB-lite"/>
    </source>
</evidence>
<dbReference type="Gene3D" id="1.10.357.10">
    <property type="entry name" value="Tetracycline Repressor, domain 2"/>
    <property type="match status" value="1"/>
</dbReference>
<dbReference type="PRINTS" id="PR00455">
    <property type="entry name" value="HTHTETR"/>
</dbReference>
<dbReference type="PANTHER" id="PTHR30055:SF234">
    <property type="entry name" value="HTH-TYPE TRANSCRIPTIONAL REGULATOR BETI"/>
    <property type="match status" value="1"/>
</dbReference>
<name>A0ABS2TSI6_9ACTN</name>
<evidence type="ECO:0000256" key="2">
    <source>
        <dbReference type="ARBA" id="ARBA00023125"/>
    </source>
</evidence>
<evidence type="ECO:0000313" key="7">
    <source>
        <dbReference type="EMBL" id="MBM9506284.1"/>
    </source>
</evidence>
<dbReference type="EMBL" id="JADKYB010000008">
    <property type="protein sequence ID" value="MBM9506284.1"/>
    <property type="molecule type" value="Genomic_DNA"/>
</dbReference>
<dbReference type="RefSeq" id="WP_205358137.1">
    <property type="nucleotide sequence ID" value="NZ_JADKYB010000008.1"/>
</dbReference>